<proteinExistence type="predicted"/>
<dbReference type="AlphaFoldDB" id="A0A9P6M9E9"/>
<feature type="region of interest" description="Disordered" evidence="1">
    <location>
        <begin position="54"/>
        <end position="76"/>
    </location>
</feature>
<feature type="region of interest" description="Disordered" evidence="1">
    <location>
        <begin position="103"/>
        <end position="125"/>
    </location>
</feature>
<organism evidence="2 3">
    <name type="scientific">Modicella reniformis</name>
    <dbReference type="NCBI Taxonomy" id="1440133"/>
    <lineage>
        <taxon>Eukaryota</taxon>
        <taxon>Fungi</taxon>
        <taxon>Fungi incertae sedis</taxon>
        <taxon>Mucoromycota</taxon>
        <taxon>Mortierellomycotina</taxon>
        <taxon>Mortierellomycetes</taxon>
        <taxon>Mortierellales</taxon>
        <taxon>Mortierellaceae</taxon>
        <taxon>Modicella</taxon>
    </lineage>
</organism>
<comment type="caution">
    <text evidence="2">The sequence shown here is derived from an EMBL/GenBank/DDBJ whole genome shotgun (WGS) entry which is preliminary data.</text>
</comment>
<keyword evidence="3" id="KW-1185">Reference proteome</keyword>
<gene>
    <name evidence="2" type="ORF">BGZ65_002895</name>
</gene>
<feature type="region of interest" description="Disordered" evidence="1">
    <location>
        <begin position="210"/>
        <end position="249"/>
    </location>
</feature>
<evidence type="ECO:0000256" key="1">
    <source>
        <dbReference type="SAM" id="MobiDB-lite"/>
    </source>
</evidence>
<evidence type="ECO:0000313" key="3">
    <source>
        <dbReference type="Proteomes" id="UP000749646"/>
    </source>
</evidence>
<sequence length="546" mass="61097">MAMQAVEKNNAKTHVPFSNYGPRTSGHDRESDELIAIRLAIEDLGVDAILSESRDRNVHQASQNQPVISRALSPGYDGENDEQLAIQLALEDLGIDADLSGTRERNDRHQTSLHQPSGFSGTPSFGYDSESDELLAIQLTFEDLEESTVPTPIRDVSNGQRASQHRPKAPSSGHNMERDELLALKLAMVMEDMDFIPTDDDTKGAIGIHETKDHQAPQHRHESPLRDSSSGHERYTSASSTYRSRPFEESTDKMPQLFLIVPALEDPIIDKTYRPFRILTPCQAPSILKGGDEDSIHLTHHEGYTIKNPKEIIHKCRDFINFLDAISPFFFVGAAAAAIAHGFSINPNDLPNKPLSGFNRMAHNKVHMRRAGVQSQLYFKQRVLDNHQIDAMITLFRSAGFADNNGNMRFTVRPIHFGGPTKWVCEECYQLLSQNRTISAEHHMTLKEYAALTKRATDAEVILRCSASVITFTKTILSHPQVRRAIIQIESGYFQTAERQSGTQYDAIQNQFVELGKALQLQPLTSLEIRGDHECGSVFIGLQHVL</sequence>
<feature type="region of interest" description="Disordered" evidence="1">
    <location>
        <begin position="146"/>
        <end position="177"/>
    </location>
</feature>
<feature type="compositionally biased region" description="Polar residues" evidence="1">
    <location>
        <begin position="112"/>
        <end position="123"/>
    </location>
</feature>
<dbReference type="Proteomes" id="UP000749646">
    <property type="component" value="Unassembled WGS sequence"/>
</dbReference>
<dbReference type="EMBL" id="JAAAHW010003586">
    <property type="protein sequence ID" value="KAF9982421.1"/>
    <property type="molecule type" value="Genomic_DNA"/>
</dbReference>
<protein>
    <submittedName>
        <fullName evidence="2">Uncharacterized protein</fullName>
    </submittedName>
</protein>
<evidence type="ECO:0000313" key="2">
    <source>
        <dbReference type="EMBL" id="KAF9982421.1"/>
    </source>
</evidence>
<feature type="region of interest" description="Disordered" evidence="1">
    <location>
        <begin position="1"/>
        <end position="28"/>
    </location>
</feature>
<feature type="compositionally biased region" description="Basic and acidic residues" evidence="1">
    <location>
        <begin position="210"/>
        <end position="235"/>
    </location>
</feature>
<feature type="non-terminal residue" evidence="2">
    <location>
        <position position="546"/>
    </location>
</feature>
<accession>A0A9P6M9E9</accession>
<reference evidence="2" key="1">
    <citation type="journal article" date="2020" name="Fungal Divers.">
        <title>Resolving the Mortierellaceae phylogeny through synthesis of multi-gene phylogenetics and phylogenomics.</title>
        <authorList>
            <person name="Vandepol N."/>
            <person name="Liber J."/>
            <person name="Desiro A."/>
            <person name="Na H."/>
            <person name="Kennedy M."/>
            <person name="Barry K."/>
            <person name="Grigoriev I.V."/>
            <person name="Miller A.N."/>
            <person name="O'Donnell K."/>
            <person name="Stajich J.E."/>
            <person name="Bonito G."/>
        </authorList>
    </citation>
    <scope>NUCLEOTIDE SEQUENCE</scope>
    <source>
        <strain evidence="2">MES-2147</strain>
    </source>
</reference>
<name>A0A9P6M9E9_9FUNG</name>